<accession>A0A6B0UZJ9</accession>
<keyword evidence="1" id="KW-0732">Signal</keyword>
<feature type="signal peptide" evidence="1">
    <location>
        <begin position="1"/>
        <end position="20"/>
    </location>
</feature>
<reference evidence="2" key="1">
    <citation type="submission" date="2019-12" db="EMBL/GenBank/DDBJ databases">
        <title>An insight into the sialome of adult female Ixodes ricinus ticks feeding for 6 days.</title>
        <authorList>
            <person name="Perner J."/>
            <person name="Ribeiro J.M.C."/>
        </authorList>
    </citation>
    <scope>NUCLEOTIDE SEQUENCE</scope>
    <source>
        <strain evidence="2">Semi-engorged</strain>
        <tissue evidence="2">Salivary glands</tissue>
    </source>
</reference>
<sequence length="178" mass="19156">MSGVWCSLLHFLTLFSQLGAQGALLAFQALNLHLELLERQPGRGHILAQRRCLVLEDALALLQLAALGLESAQLLNEGVQVVRADALVQQGLAHLAPGHAASPAAHGARDVDELPLEGDHTVARPALQPDAGGLLQVFGHQGVSQGKVEGRQDAWLLHRYQVKQPRHVLGRGYLFCSV</sequence>
<name>A0A6B0UZJ9_IXORI</name>
<protein>
    <submittedName>
        <fullName evidence="2">Putative secreted protein</fullName>
    </submittedName>
</protein>
<organism evidence="2">
    <name type="scientific">Ixodes ricinus</name>
    <name type="common">Common tick</name>
    <name type="synonym">Acarus ricinus</name>
    <dbReference type="NCBI Taxonomy" id="34613"/>
    <lineage>
        <taxon>Eukaryota</taxon>
        <taxon>Metazoa</taxon>
        <taxon>Ecdysozoa</taxon>
        <taxon>Arthropoda</taxon>
        <taxon>Chelicerata</taxon>
        <taxon>Arachnida</taxon>
        <taxon>Acari</taxon>
        <taxon>Parasitiformes</taxon>
        <taxon>Ixodida</taxon>
        <taxon>Ixodoidea</taxon>
        <taxon>Ixodidae</taxon>
        <taxon>Ixodinae</taxon>
        <taxon>Ixodes</taxon>
    </lineage>
</organism>
<dbReference type="AlphaFoldDB" id="A0A6B0UZJ9"/>
<evidence type="ECO:0000256" key="1">
    <source>
        <dbReference type="SAM" id="SignalP"/>
    </source>
</evidence>
<dbReference type="EMBL" id="GIFC01013019">
    <property type="protein sequence ID" value="MXU95102.1"/>
    <property type="molecule type" value="Transcribed_RNA"/>
</dbReference>
<feature type="chain" id="PRO_5025676630" evidence="1">
    <location>
        <begin position="21"/>
        <end position="178"/>
    </location>
</feature>
<proteinExistence type="predicted"/>
<evidence type="ECO:0000313" key="2">
    <source>
        <dbReference type="EMBL" id="MXU95102.1"/>
    </source>
</evidence>